<name>A0A645AH03_9ZZZZ</name>
<dbReference type="GO" id="GO:0031176">
    <property type="term" value="F:endo-1,4-beta-xylanase activity"/>
    <property type="evidence" value="ECO:0007669"/>
    <property type="project" value="UniProtKB-EC"/>
</dbReference>
<sequence>MLDNEILINYITGTLKGTVPAEYSKAQGRITVTGAVMPFTDVAANAYYYDAVLFSIEKGLIPGTSDTAFSPNVTMTRGDVVLALWNLAGKPSAKANPAFTDVDFTTDLGKAVAWANENSIVNGKTATTFVSGDSVSRQQFAAFMFRYAEALGYNVSIGGSLGAFTDASQVSSYATKAMVWANGNGLVNGFSDNTVRPFGTATRGQSAAIIYRFASTLTASKAA</sequence>
<evidence type="ECO:0000259" key="1">
    <source>
        <dbReference type="PROSITE" id="PS51272"/>
    </source>
</evidence>
<dbReference type="GO" id="GO:0045493">
    <property type="term" value="P:xylan catabolic process"/>
    <property type="evidence" value="ECO:0007669"/>
    <property type="project" value="UniProtKB-KW"/>
</dbReference>
<reference evidence="2" key="1">
    <citation type="submission" date="2019-08" db="EMBL/GenBank/DDBJ databases">
        <authorList>
            <person name="Kucharzyk K."/>
            <person name="Murdoch R.W."/>
            <person name="Higgins S."/>
            <person name="Loffler F."/>
        </authorList>
    </citation>
    <scope>NUCLEOTIDE SEQUENCE</scope>
</reference>
<gene>
    <name evidence="2" type="primary">xynA1_4</name>
    <name evidence="2" type="ORF">SDC9_96858</name>
</gene>
<proteinExistence type="predicted"/>
<keyword evidence="2" id="KW-0119">Carbohydrate metabolism</keyword>
<evidence type="ECO:0000313" key="2">
    <source>
        <dbReference type="EMBL" id="MPM50123.1"/>
    </source>
</evidence>
<keyword evidence="2" id="KW-0378">Hydrolase</keyword>
<organism evidence="2">
    <name type="scientific">bioreactor metagenome</name>
    <dbReference type="NCBI Taxonomy" id="1076179"/>
    <lineage>
        <taxon>unclassified sequences</taxon>
        <taxon>metagenomes</taxon>
        <taxon>ecological metagenomes</taxon>
    </lineage>
</organism>
<dbReference type="EMBL" id="VSSQ01012824">
    <property type="protein sequence ID" value="MPM50123.1"/>
    <property type="molecule type" value="Genomic_DNA"/>
</dbReference>
<keyword evidence="2" id="KW-0624">Polysaccharide degradation</keyword>
<protein>
    <submittedName>
        <fullName evidence="2">Endo-1,4-beta-xylanase A</fullName>
        <ecNumber evidence="2">3.2.1.8</ecNumber>
    </submittedName>
</protein>
<comment type="caution">
    <text evidence="2">The sequence shown here is derived from an EMBL/GenBank/DDBJ whole genome shotgun (WGS) entry which is preliminary data.</text>
</comment>
<dbReference type="AlphaFoldDB" id="A0A645AH03"/>
<feature type="domain" description="SLH" evidence="1">
    <location>
        <begin position="161"/>
        <end position="223"/>
    </location>
</feature>
<dbReference type="EC" id="3.2.1.8" evidence="2"/>
<accession>A0A645AH03</accession>
<feature type="domain" description="SLH" evidence="1">
    <location>
        <begin position="35"/>
        <end position="98"/>
    </location>
</feature>
<dbReference type="PROSITE" id="PS51272">
    <property type="entry name" value="SLH"/>
    <property type="match status" value="2"/>
</dbReference>
<dbReference type="InterPro" id="IPR001119">
    <property type="entry name" value="SLH_dom"/>
</dbReference>
<keyword evidence="2" id="KW-0858">Xylan degradation</keyword>
<dbReference type="Pfam" id="PF00395">
    <property type="entry name" value="SLH"/>
    <property type="match status" value="3"/>
</dbReference>
<keyword evidence="2" id="KW-0326">Glycosidase</keyword>